<feature type="chain" id="PRO_5046519884" evidence="1">
    <location>
        <begin position="23"/>
        <end position="388"/>
    </location>
</feature>
<dbReference type="RefSeq" id="WP_377974306.1">
    <property type="nucleotide sequence ID" value="NZ_JBBKYA010000001.1"/>
</dbReference>
<organism evidence="2 3">
    <name type="scientific">Aquirufa echingensis</name>
    <dbReference type="NCBI Taxonomy" id="3096516"/>
    <lineage>
        <taxon>Bacteria</taxon>
        <taxon>Pseudomonadati</taxon>
        <taxon>Bacteroidota</taxon>
        <taxon>Cytophagia</taxon>
        <taxon>Cytophagales</taxon>
        <taxon>Flectobacillaceae</taxon>
        <taxon>Aquirufa</taxon>
    </lineage>
</organism>
<dbReference type="Pfam" id="PF00756">
    <property type="entry name" value="Esterase"/>
    <property type="match status" value="1"/>
</dbReference>
<name>A0ABW6CV18_9BACT</name>
<evidence type="ECO:0000313" key="3">
    <source>
        <dbReference type="Proteomes" id="UP001598114"/>
    </source>
</evidence>
<dbReference type="SUPFAM" id="SSF81296">
    <property type="entry name" value="E set domains"/>
    <property type="match status" value="1"/>
</dbReference>
<proteinExistence type="predicted"/>
<dbReference type="PANTHER" id="PTHR48098">
    <property type="entry name" value="ENTEROCHELIN ESTERASE-RELATED"/>
    <property type="match status" value="1"/>
</dbReference>
<dbReference type="SUPFAM" id="SSF53474">
    <property type="entry name" value="alpha/beta-Hydrolases"/>
    <property type="match status" value="1"/>
</dbReference>
<dbReference type="CDD" id="cd11294">
    <property type="entry name" value="E_set_Esterase_like_N"/>
    <property type="match status" value="1"/>
</dbReference>
<dbReference type="InterPro" id="IPR013783">
    <property type="entry name" value="Ig-like_fold"/>
</dbReference>
<evidence type="ECO:0000313" key="2">
    <source>
        <dbReference type="EMBL" id="MFD3274792.1"/>
    </source>
</evidence>
<dbReference type="InterPro" id="IPR029058">
    <property type="entry name" value="AB_hydrolase_fold"/>
</dbReference>
<keyword evidence="1" id="KW-0732">Signal</keyword>
<keyword evidence="3" id="KW-1185">Reference proteome</keyword>
<feature type="signal peptide" evidence="1">
    <location>
        <begin position="1"/>
        <end position="22"/>
    </location>
</feature>
<dbReference type="GO" id="GO:0016787">
    <property type="term" value="F:hydrolase activity"/>
    <property type="evidence" value="ECO:0007669"/>
    <property type="project" value="UniProtKB-KW"/>
</dbReference>
<dbReference type="PANTHER" id="PTHR48098:SF1">
    <property type="entry name" value="DIACYLGLYCEROL ACYLTRANSFERASE_MYCOLYLTRANSFERASE AG85A"/>
    <property type="match status" value="1"/>
</dbReference>
<keyword evidence="2" id="KW-0378">Hydrolase</keyword>
<dbReference type="Proteomes" id="UP001598114">
    <property type="component" value="Unassembled WGS sequence"/>
</dbReference>
<reference evidence="2 3" key="1">
    <citation type="submission" date="2024-03" db="EMBL/GenBank/DDBJ databases">
        <title>Aquirufa genome sequencing.</title>
        <authorList>
            <person name="Pitt A."/>
            <person name="Hahn M.W."/>
        </authorList>
    </citation>
    <scope>NUCLEOTIDE SEQUENCE [LARGE SCALE GENOMIC DNA]</scope>
    <source>
        <strain evidence="2 3">PLAD-142S6K</strain>
    </source>
</reference>
<dbReference type="InterPro" id="IPR014756">
    <property type="entry name" value="Ig_E-set"/>
</dbReference>
<dbReference type="InterPro" id="IPR000801">
    <property type="entry name" value="Esterase-like"/>
</dbReference>
<dbReference type="EMBL" id="JBBKYA010000001">
    <property type="protein sequence ID" value="MFD3274792.1"/>
    <property type="molecule type" value="Genomic_DNA"/>
</dbReference>
<protein>
    <submittedName>
        <fullName evidence="2">Alpha/beta hydrolase-fold protein</fullName>
    </submittedName>
</protein>
<evidence type="ECO:0000256" key="1">
    <source>
        <dbReference type="SAM" id="SignalP"/>
    </source>
</evidence>
<sequence>MDTMKKMMLVGVSLLLCQFASAQRRPSTLVSTDVQADNSVIFRIKAPDAQKVSVSGTWPRALGNMLPMIKKDSIFEVKVGPMPSDMYEYEFIVDGIPALDPNSSLVTRDGAWIQGAFFVPGAEADVYDTKQVPHGTMTSVWYNSPSIGMERKMNIYTPAGYEKGKKKYPVMYLLHGGGGDEEVWLSRGRANYILDNLIAAGKAEPMIVVITNGNPNTPGAPLSRPQAMNKTLAPGIGSMASGVFEKSLVADVIPYIEQNYRVISDANHRAITGFSMGGYQTQNITNAHPTMFKYIGVMSMGLFSSALRGPNTYDKAAHVAQLKAVQASQPKVYWIGMGNHDFLYDSGVKLRALYDEVGLKYSYRENEGTHDWNSWRMYLKEFSQLCFK</sequence>
<gene>
    <name evidence="2" type="ORF">SKC38_00950</name>
</gene>
<dbReference type="InterPro" id="IPR050583">
    <property type="entry name" value="Mycobacterial_A85_antigen"/>
</dbReference>
<comment type="caution">
    <text evidence="2">The sequence shown here is derived from an EMBL/GenBank/DDBJ whole genome shotgun (WGS) entry which is preliminary data.</text>
</comment>
<dbReference type="Gene3D" id="2.60.40.10">
    <property type="entry name" value="Immunoglobulins"/>
    <property type="match status" value="1"/>
</dbReference>
<accession>A0ABW6CV18</accession>
<dbReference type="Gene3D" id="3.40.50.1820">
    <property type="entry name" value="alpha/beta hydrolase"/>
    <property type="match status" value="1"/>
</dbReference>